<dbReference type="AlphaFoldDB" id="A9MK58"/>
<dbReference type="HOGENOM" id="CLU_3405274_0_0_6"/>
<dbReference type="Proteomes" id="UP000002084">
    <property type="component" value="Chromosome"/>
</dbReference>
<name>A9MK58_SALAR</name>
<dbReference type="EMBL" id="CP000880">
    <property type="protein sequence ID" value="ABX20616.1"/>
    <property type="molecule type" value="Genomic_DNA"/>
</dbReference>
<organism evidence="1 2">
    <name type="scientific">Salmonella arizonae (strain ATCC BAA-731 / CDC346-86 / RSK2980)</name>
    <dbReference type="NCBI Taxonomy" id="41514"/>
    <lineage>
        <taxon>Bacteria</taxon>
        <taxon>Pseudomonadati</taxon>
        <taxon>Pseudomonadota</taxon>
        <taxon>Gammaproteobacteria</taxon>
        <taxon>Enterobacterales</taxon>
        <taxon>Enterobacteriaceae</taxon>
        <taxon>Salmonella</taxon>
    </lineage>
</organism>
<reference evidence="1 2" key="1">
    <citation type="submission" date="2007-11" db="EMBL/GenBank/DDBJ databases">
        <authorList>
            <consortium name="The Salmonella enterica serovar Arizonae Genome Sequencing Project"/>
            <person name="McClelland M."/>
            <person name="Sanderson E.K."/>
            <person name="Porwollik S."/>
            <person name="Spieth J."/>
            <person name="Clifton W.S."/>
            <person name="Fulton R."/>
            <person name="Chunyan W."/>
            <person name="Wollam A."/>
            <person name="Shah N."/>
            <person name="Pepin K."/>
            <person name="Bhonagiri V."/>
            <person name="Nash W."/>
            <person name="Johnson M."/>
            <person name="Thiruvilangam P."/>
            <person name="Wilson R."/>
        </authorList>
    </citation>
    <scope>NUCLEOTIDE SEQUENCE [LARGE SCALE GENOMIC DNA]</scope>
    <source>
        <strain evidence="2">ATCC BAA-731 / CDC346-86 / RSK2980</strain>
    </source>
</reference>
<evidence type="ECO:0000313" key="1">
    <source>
        <dbReference type="EMBL" id="ABX20616.1"/>
    </source>
</evidence>
<dbReference type="STRING" id="41514.SARI_00693"/>
<sequence length="30" mass="3378">MITPLIYGYYNDSFAAWNLALSQISQPENG</sequence>
<gene>
    <name evidence="1" type="ordered locus">SARI_00693</name>
</gene>
<accession>A9MK58</accession>
<protein>
    <submittedName>
        <fullName evidence="1">Uncharacterized protein</fullName>
    </submittedName>
</protein>
<evidence type="ECO:0000313" key="2">
    <source>
        <dbReference type="Proteomes" id="UP000002084"/>
    </source>
</evidence>
<keyword evidence="2" id="KW-1185">Reference proteome</keyword>
<proteinExistence type="predicted"/>
<dbReference type="KEGG" id="ses:SARI_00693"/>